<dbReference type="EMBL" id="JADGJH010000645">
    <property type="protein sequence ID" value="KAJ3124863.1"/>
    <property type="molecule type" value="Genomic_DNA"/>
</dbReference>
<dbReference type="AlphaFoldDB" id="A0AAD5T1X0"/>
<gene>
    <name evidence="1" type="ORF">HK100_011077</name>
</gene>
<proteinExistence type="predicted"/>
<reference evidence="1" key="1">
    <citation type="submission" date="2020-05" db="EMBL/GenBank/DDBJ databases">
        <title>Phylogenomic resolution of chytrid fungi.</title>
        <authorList>
            <person name="Stajich J.E."/>
            <person name="Amses K."/>
            <person name="Simmons R."/>
            <person name="Seto K."/>
            <person name="Myers J."/>
            <person name="Bonds A."/>
            <person name="Quandt C.A."/>
            <person name="Barry K."/>
            <person name="Liu P."/>
            <person name="Grigoriev I."/>
            <person name="Longcore J.E."/>
            <person name="James T.Y."/>
        </authorList>
    </citation>
    <scope>NUCLEOTIDE SEQUENCE</scope>
    <source>
        <strain evidence="1">JEL0513</strain>
    </source>
</reference>
<dbReference type="Proteomes" id="UP001211907">
    <property type="component" value="Unassembled WGS sequence"/>
</dbReference>
<accession>A0AAD5T1X0</accession>
<comment type="caution">
    <text evidence="1">The sequence shown here is derived from an EMBL/GenBank/DDBJ whole genome shotgun (WGS) entry which is preliminary data.</text>
</comment>
<sequence length="94" mass="10331">MGRNYPSFQADTYIPYNLTADSTGVLLDPPAHEPNFMEDIRNWNDGTNASAFITIYANFQLANGTNGLDLVTDEAIIHLAKRLAVMIEATGRAL</sequence>
<name>A0AAD5T1X0_9FUNG</name>
<protein>
    <submittedName>
        <fullName evidence="1">Uncharacterized protein</fullName>
    </submittedName>
</protein>
<organism evidence="1 2">
    <name type="scientific">Physocladia obscura</name>
    <dbReference type="NCBI Taxonomy" id="109957"/>
    <lineage>
        <taxon>Eukaryota</taxon>
        <taxon>Fungi</taxon>
        <taxon>Fungi incertae sedis</taxon>
        <taxon>Chytridiomycota</taxon>
        <taxon>Chytridiomycota incertae sedis</taxon>
        <taxon>Chytridiomycetes</taxon>
        <taxon>Chytridiales</taxon>
        <taxon>Chytriomycetaceae</taxon>
        <taxon>Physocladia</taxon>
    </lineage>
</organism>
<feature type="non-terminal residue" evidence="1">
    <location>
        <position position="1"/>
    </location>
</feature>
<evidence type="ECO:0000313" key="1">
    <source>
        <dbReference type="EMBL" id="KAJ3124863.1"/>
    </source>
</evidence>
<keyword evidence="2" id="KW-1185">Reference proteome</keyword>
<evidence type="ECO:0000313" key="2">
    <source>
        <dbReference type="Proteomes" id="UP001211907"/>
    </source>
</evidence>